<dbReference type="PANTHER" id="PTHR18921">
    <property type="entry name" value="MYOSIN HEAVY CHAIN - RELATED"/>
    <property type="match status" value="1"/>
</dbReference>
<proteinExistence type="predicted"/>
<protein>
    <recommendedName>
        <fullName evidence="8">GRIP domain-containing protein</fullName>
    </recommendedName>
</protein>
<comment type="subcellular location">
    <subcellularLocation>
        <location evidence="1">Golgi apparatus</location>
    </subcellularLocation>
</comment>
<evidence type="ECO:0000256" key="4">
    <source>
        <dbReference type="SAM" id="Coils"/>
    </source>
</evidence>
<dbReference type="EMBL" id="LGRX02034185">
    <property type="protein sequence ID" value="KAK3238519.1"/>
    <property type="molecule type" value="Genomic_DNA"/>
</dbReference>
<feature type="region of interest" description="Disordered" evidence="5">
    <location>
        <begin position="46"/>
        <end position="184"/>
    </location>
</feature>
<sequence>MWNTISNLKSSVSALAADVLETAGELDYQEEEEEDQSLSALKARLAAQRNKTADQHSELHRYKEEATRIATGDRLASSGRKDIPASVEVTADRGSPSPSQAATPPPPLEVAAATTSPTNHASRQVPAESSAVSARISVDESGGQKAAGAPAISTSTSLASSQPTPTPASGPARGRSEDHPVSSSVNYQKLLAGAQPRPVGRQTEIPPLLGAAIKELQRGVLANDPEWNPSKVPAGGSGAVEAAAVQLAARRLVGAVAQLGALGGVQQQLGRAQQQIGALEEELARTKEEMEMAQADTKAATKALIHQQRNTADEVARAEGTAADATQAVVSKLEARETECERLRMELQQLQARTAAETARLQEADASSTASAEAAAAMAAEAEANHSARMLLEEEAAKAKLGLEEMRLQRDQQAAALDKSKKDLARLRQHLLERSLAEEVQHDNSDQLKLAQHAERVAKDNLQEAVALQQEAEKTALRKDQEMMNLQTAMGQMYAEMEEKQRQLNDMLTMRAQLTAAEKASSENGKKMAEAQEGQQRAEAEAENALAVAKQRTEESNRMAQQVALMRKAMDQNMRKMRELSVESNLMVDRRIVVKLLVTFFERSRSVEVLCLMARMLGFSEEENLRVGLTKDGRASASSGGLFSRIVGGGPPKPGASAVDESLADMWVDFLMTQVDEADSEHGRAELVQPLDQPRHSVVGGVSAAQASSGLLMSAAAPMDYMGHPSAAQGFLDAPGNAPTGDTPQLLLPEVPPPLSPGAQSEGTPGYSPSNNPQLNQLNTVELG</sequence>
<comment type="caution">
    <text evidence="6">The sequence shown here is derived from an EMBL/GenBank/DDBJ whole genome shotgun (WGS) entry which is preliminary data.</text>
</comment>
<dbReference type="Proteomes" id="UP001190700">
    <property type="component" value="Unassembled WGS sequence"/>
</dbReference>
<dbReference type="AlphaFoldDB" id="A0AAE0BMP4"/>
<gene>
    <name evidence="6" type="ORF">CYMTET_51473</name>
</gene>
<name>A0AAE0BMP4_9CHLO</name>
<feature type="region of interest" description="Disordered" evidence="5">
    <location>
        <begin position="517"/>
        <end position="543"/>
    </location>
</feature>
<feature type="coiled-coil region" evidence="4">
    <location>
        <begin position="262"/>
        <end position="303"/>
    </location>
</feature>
<feature type="coiled-coil region" evidence="4">
    <location>
        <begin position="333"/>
        <end position="423"/>
    </location>
</feature>
<dbReference type="GO" id="GO:0031267">
    <property type="term" value="F:small GTPase binding"/>
    <property type="evidence" value="ECO:0007669"/>
    <property type="project" value="TreeGrafter"/>
</dbReference>
<reference evidence="6 7" key="1">
    <citation type="journal article" date="2015" name="Genome Biol. Evol.">
        <title>Comparative Genomics of a Bacterivorous Green Alga Reveals Evolutionary Causalities and Consequences of Phago-Mixotrophic Mode of Nutrition.</title>
        <authorList>
            <person name="Burns J.A."/>
            <person name="Paasch A."/>
            <person name="Narechania A."/>
            <person name="Kim E."/>
        </authorList>
    </citation>
    <scope>NUCLEOTIDE SEQUENCE [LARGE SCALE GENOMIC DNA]</scope>
    <source>
        <strain evidence="6 7">PLY_AMNH</strain>
    </source>
</reference>
<keyword evidence="7" id="KW-1185">Reference proteome</keyword>
<feature type="compositionally biased region" description="Polar residues" evidence="5">
    <location>
        <begin position="113"/>
        <end position="122"/>
    </location>
</feature>
<feature type="compositionally biased region" description="Polar residues" evidence="5">
    <location>
        <begin position="152"/>
        <end position="163"/>
    </location>
</feature>
<evidence type="ECO:0000256" key="1">
    <source>
        <dbReference type="ARBA" id="ARBA00004555"/>
    </source>
</evidence>
<keyword evidence="2" id="KW-0333">Golgi apparatus</keyword>
<organism evidence="6 7">
    <name type="scientific">Cymbomonas tetramitiformis</name>
    <dbReference type="NCBI Taxonomy" id="36881"/>
    <lineage>
        <taxon>Eukaryota</taxon>
        <taxon>Viridiplantae</taxon>
        <taxon>Chlorophyta</taxon>
        <taxon>Pyramimonadophyceae</taxon>
        <taxon>Pyramimonadales</taxon>
        <taxon>Pyramimonadaceae</taxon>
        <taxon>Cymbomonas</taxon>
    </lineage>
</organism>
<evidence type="ECO:0000256" key="3">
    <source>
        <dbReference type="ARBA" id="ARBA00023054"/>
    </source>
</evidence>
<feature type="compositionally biased region" description="Polar residues" evidence="5">
    <location>
        <begin position="758"/>
        <end position="784"/>
    </location>
</feature>
<evidence type="ECO:0000256" key="5">
    <source>
        <dbReference type="SAM" id="MobiDB-lite"/>
    </source>
</evidence>
<evidence type="ECO:0000313" key="7">
    <source>
        <dbReference type="Proteomes" id="UP001190700"/>
    </source>
</evidence>
<evidence type="ECO:0000256" key="2">
    <source>
        <dbReference type="ARBA" id="ARBA00023034"/>
    </source>
</evidence>
<keyword evidence="3 4" id="KW-0175">Coiled coil</keyword>
<accession>A0AAE0BMP4</accession>
<feature type="compositionally biased region" description="Basic and acidic residues" evidence="5">
    <location>
        <begin position="51"/>
        <end position="67"/>
    </location>
</feature>
<dbReference type="GO" id="GO:0006888">
    <property type="term" value="P:endoplasmic reticulum to Golgi vesicle-mediated transport"/>
    <property type="evidence" value="ECO:0007669"/>
    <property type="project" value="TreeGrafter"/>
</dbReference>
<evidence type="ECO:0008006" key="8">
    <source>
        <dbReference type="Google" id="ProtNLM"/>
    </source>
</evidence>
<dbReference type="GO" id="GO:0005794">
    <property type="term" value="C:Golgi apparatus"/>
    <property type="evidence" value="ECO:0007669"/>
    <property type="project" value="UniProtKB-SubCell"/>
</dbReference>
<feature type="compositionally biased region" description="Basic and acidic residues" evidence="5">
    <location>
        <begin position="520"/>
        <end position="540"/>
    </location>
</feature>
<evidence type="ECO:0000313" key="6">
    <source>
        <dbReference type="EMBL" id="KAK3238519.1"/>
    </source>
</evidence>
<dbReference type="GO" id="GO:0007030">
    <property type="term" value="P:Golgi organization"/>
    <property type="evidence" value="ECO:0007669"/>
    <property type="project" value="TreeGrafter"/>
</dbReference>
<dbReference type="PANTHER" id="PTHR18921:SF2">
    <property type="entry name" value="THYROID RECEPTOR-INTERACTING PROTEIN 11"/>
    <property type="match status" value="1"/>
</dbReference>
<feature type="region of interest" description="Disordered" evidence="5">
    <location>
        <begin position="728"/>
        <end position="784"/>
    </location>
</feature>